<evidence type="ECO:0000256" key="2">
    <source>
        <dbReference type="ARBA" id="ARBA00002284"/>
    </source>
</evidence>
<comment type="pathway">
    <text evidence="4">Cofactor biosynthesis; riboflavin biosynthesis; 2-hydroxy-3-oxobutyl phosphate from D-ribulose 5-phosphate: step 1/1.</text>
</comment>
<dbReference type="GO" id="GO:0003935">
    <property type="term" value="F:GTP cyclohydrolase II activity"/>
    <property type="evidence" value="ECO:0007669"/>
    <property type="project" value="UniProtKB-UniRule"/>
</dbReference>
<keyword evidence="7 14" id="KW-0479">Metal-binding</keyword>
<gene>
    <name evidence="14" type="primary">ribA</name>
    <name evidence="16" type="ORF">I3517_29070</name>
</gene>
<feature type="binding site" evidence="14">
    <location>
        <position position="370"/>
    </location>
    <ligand>
        <name>GTP</name>
        <dbReference type="ChEBI" id="CHEBI:37565"/>
    </ligand>
</feature>
<comment type="similarity">
    <text evidence="14">Belongs to the GTP cyclohydrolase II family.</text>
</comment>
<dbReference type="InterPro" id="IPR000422">
    <property type="entry name" value="DHBP_synthase_RibB"/>
</dbReference>
<reference evidence="16 17" key="1">
    <citation type="submission" date="2020-12" db="EMBL/GenBank/DDBJ databases">
        <title>Draft genome sequence of furan degrading bacterial strain FUR100.</title>
        <authorList>
            <person name="Woiski C."/>
        </authorList>
    </citation>
    <scope>NUCLEOTIDE SEQUENCE [LARGE SCALE GENOMIC DNA]</scope>
    <source>
        <strain evidence="16 17">FUR100</strain>
    </source>
</reference>
<comment type="catalytic activity">
    <reaction evidence="13 14">
        <text>GTP + 4 H2O = 2,5-diamino-6-hydroxy-4-(5-phosphoribosylamino)-pyrimidine + formate + 2 phosphate + 3 H(+)</text>
        <dbReference type="Rhea" id="RHEA:23704"/>
        <dbReference type="ChEBI" id="CHEBI:15377"/>
        <dbReference type="ChEBI" id="CHEBI:15378"/>
        <dbReference type="ChEBI" id="CHEBI:15740"/>
        <dbReference type="ChEBI" id="CHEBI:37565"/>
        <dbReference type="ChEBI" id="CHEBI:43474"/>
        <dbReference type="ChEBI" id="CHEBI:58614"/>
        <dbReference type="EC" id="3.5.4.25"/>
    </reaction>
</comment>
<keyword evidence="9 14" id="KW-0378">Hydrolase</keyword>
<comment type="function">
    <text evidence="2">Catalyzes the conversion of D-ribulose 5-phosphate to formate and 3,4-dihydroxy-2-butanone 4-phosphate.</text>
</comment>
<dbReference type="SUPFAM" id="SSF142695">
    <property type="entry name" value="RibA-like"/>
    <property type="match status" value="1"/>
</dbReference>
<dbReference type="GO" id="GO:0009231">
    <property type="term" value="P:riboflavin biosynthetic process"/>
    <property type="evidence" value="ECO:0007669"/>
    <property type="project" value="UniProtKB-UniRule"/>
</dbReference>
<dbReference type="AlphaFoldDB" id="A0A8I1A2R7"/>
<dbReference type="RefSeq" id="WP_019749652.1">
    <property type="nucleotide sequence ID" value="NZ_CP176579.1"/>
</dbReference>
<dbReference type="InterPro" id="IPR017945">
    <property type="entry name" value="DHBP_synth_RibB-like_a/b_dom"/>
</dbReference>
<evidence type="ECO:0000256" key="13">
    <source>
        <dbReference type="ARBA" id="ARBA00049295"/>
    </source>
</evidence>
<name>A0A8I1A2R7_RHOER</name>
<dbReference type="GO" id="GO:0005829">
    <property type="term" value="C:cytosol"/>
    <property type="evidence" value="ECO:0007669"/>
    <property type="project" value="TreeGrafter"/>
</dbReference>
<feature type="binding site" evidence="14">
    <location>
        <position position="282"/>
    </location>
    <ligand>
        <name>Zn(2+)</name>
        <dbReference type="ChEBI" id="CHEBI:29105"/>
        <note>catalytic</note>
    </ligand>
</feature>
<keyword evidence="6 14" id="KW-0686">Riboflavin biosynthesis</keyword>
<feature type="active site" description="Nucleophile" evidence="14">
    <location>
        <position position="344"/>
    </location>
</feature>
<evidence type="ECO:0000256" key="8">
    <source>
        <dbReference type="ARBA" id="ARBA00022741"/>
    </source>
</evidence>
<evidence type="ECO:0000256" key="11">
    <source>
        <dbReference type="ARBA" id="ARBA00023134"/>
    </source>
</evidence>
<dbReference type="Gene3D" id="3.90.870.10">
    <property type="entry name" value="DHBP synthase"/>
    <property type="match status" value="1"/>
</dbReference>
<keyword evidence="10 14" id="KW-0862">Zinc</keyword>
<dbReference type="PIRSF" id="PIRSF001259">
    <property type="entry name" value="RibA"/>
    <property type="match status" value="1"/>
</dbReference>
<accession>A0A8I1A2R7</accession>
<dbReference type="GO" id="GO:0008686">
    <property type="term" value="F:3,4-dihydroxy-2-butanone-4-phosphate synthase activity"/>
    <property type="evidence" value="ECO:0007669"/>
    <property type="project" value="UniProtKB-EC"/>
</dbReference>
<dbReference type="GO" id="GO:0008270">
    <property type="term" value="F:zinc ion binding"/>
    <property type="evidence" value="ECO:0007669"/>
    <property type="project" value="UniProtKB-UniRule"/>
</dbReference>
<feature type="binding site" evidence="14">
    <location>
        <position position="365"/>
    </location>
    <ligand>
        <name>GTP</name>
        <dbReference type="ChEBI" id="CHEBI:37565"/>
    </ligand>
</feature>
<evidence type="ECO:0000256" key="5">
    <source>
        <dbReference type="ARBA" id="ARBA00005520"/>
    </source>
</evidence>
<keyword evidence="11 14" id="KW-0342">GTP-binding</keyword>
<dbReference type="Gene3D" id="3.40.50.10990">
    <property type="entry name" value="GTP cyclohydrolase II"/>
    <property type="match status" value="1"/>
</dbReference>
<dbReference type="FunFam" id="3.40.50.10990:FF:000001">
    <property type="entry name" value="Riboflavin biosynthesis protein RibBA"/>
    <property type="match status" value="1"/>
</dbReference>
<comment type="catalytic activity">
    <reaction evidence="1">
        <text>D-ribulose 5-phosphate = (2S)-2-hydroxy-3-oxobutyl phosphate + formate + H(+)</text>
        <dbReference type="Rhea" id="RHEA:18457"/>
        <dbReference type="ChEBI" id="CHEBI:15378"/>
        <dbReference type="ChEBI" id="CHEBI:15740"/>
        <dbReference type="ChEBI" id="CHEBI:58121"/>
        <dbReference type="ChEBI" id="CHEBI:58830"/>
        <dbReference type="EC" id="4.1.99.12"/>
    </reaction>
</comment>
<evidence type="ECO:0000313" key="16">
    <source>
        <dbReference type="EMBL" id="MBH5146664.1"/>
    </source>
</evidence>
<dbReference type="NCBIfam" id="TIGR00505">
    <property type="entry name" value="ribA"/>
    <property type="match status" value="1"/>
</dbReference>
<dbReference type="PANTHER" id="PTHR21327:SF18">
    <property type="entry name" value="3,4-DIHYDROXY-2-BUTANONE 4-PHOSPHATE SYNTHASE"/>
    <property type="match status" value="1"/>
</dbReference>
<protein>
    <recommendedName>
        <fullName evidence="14">GTP cyclohydrolase-2</fullName>
        <ecNumber evidence="14">3.5.4.25</ecNumber>
    </recommendedName>
    <alternativeName>
        <fullName evidence="14">GTP cyclohydrolase II</fullName>
    </alternativeName>
</protein>
<comment type="function">
    <text evidence="12 14">Catalyzes the conversion of GTP to 2,5-diamino-6-ribosylamino-4(3H)-pyrimidinone 5'-phosphate (DARP), formate and pyrophosphate.</text>
</comment>
<evidence type="ECO:0000256" key="14">
    <source>
        <dbReference type="HAMAP-Rule" id="MF_00179"/>
    </source>
</evidence>
<dbReference type="InterPro" id="IPR036144">
    <property type="entry name" value="RibA-like_sf"/>
</dbReference>
<evidence type="ECO:0000256" key="6">
    <source>
        <dbReference type="ARBA" id="ARBA00022619"/>
    </source>
</evidence>
<feature type="binding site" evidence="14">
    <location>
        <position position="330"/>
    </location>
    <ligand>
        <name>GTP</name>
        <dbReference type="ChEBI" id="CHEBI:37565"/>
    </ligand>
</feature>
<evidence type="ECO:0000256" key="10">
    <source>
        <dbReference type="ARBA" id="ARBA00022833"/>
    </source>
</evidence>
<dbReference type="PANTHER" id="PTHR21327">
    <property type="entry name" value="GTP CYCLOHYDROLASE II-RELATED"/>
    <property type="match status" value="1"/>
</dbReference>
<dbReference type="NCBIfam" id="TIGR00506">
    <property type="entry name" value="ribB"/>
    <property type="match status" value="1"/>
</dbReference>
<keyword evidence="8 14" id="KW-0547">Nucleotide-binding</keyword>
<organism evidence="16 17">
    <name type="scientific">Rhodococcus erythropolis</name>
    <name type="common">Arthrobacter picolinophilus</name>
    <dbReference type="NCBI Taxonomy" id="1833"/>
    <lineage>
        <taxon>Bacteria</taxon>
        <taxon>Bacillati</taxon>
        <taxon>Actinomycetota</taxon>
        <taxon>Actinomycetes</taxon>
        <taxon>Mycobacteriales</taxon>
        <taxon>Nocardiaceae</taxon>
        <taxon>Rhodococcus</taxon>
        <taxon>Rhodococcus erythropolis group</taxon>
    </lineage>
</organism>
<feature type="active site" description="Proton acceptor" evidence="14">
    <location>
        <position position="342"/>
    </location>
</feature>
<comment type="caution">
    <text evidence="16">The sequence shown here is derived from an EMBL/GenBank/DDBJ whole genome shotgun (WGS) entry which is preliminary data.</text>
</comment>
<dbReference type="GO" id="GO:0005525">
    <property type="term" value="F:GTP binding"/>
    <property type="evidence" value="ECO:0007669"/>
    <property type="project" value="UniProtKB-KW"/>
</dbReference>
<dbReference type="UniPathway" id="UPA00275">
    <property type="reaction ID" value="UER00399"/>
</dbReference>
<feature type="binding site" evidence="14">
    <location>
        <begin position="264"/>
        <end position="268"/>
    </location>
    <ligand>
        <name>GTP</name>
        <dbReference type="ChEBI" id="CHEBI:37565"/>
    </ligand>
</feature>
<evidence type="ECO:0000259" key="15">
    <source>
        <dbReference type="Pfam" id="PF00925"/>
    </source>
</evidence>
<dbReference type="Pfam" id="PF00926">
    <property type="entry name" value="DHBP_synthase"/>
    <property type="match status" value="1"/>
</dbReference>
<dbReference type="SUPFAM" id="SSF55821">
    <property type="entry name" value="YrdC/RibB"/>
    <property type="match status" value="1"/>
</dbReference>
<dbReference type="InterPro" id="IPR000926">
    <property type="entry name" value="RibA"/>
</dbReference>
<evidence type="ECO:0000256" key="1">
    <source>
        <dbReference type="ARBA" id="ARBA00000141"/>
    </source>
</evidence>
<dbReference type="HAMAP" id="MF_00179">
    <property type="entry name" value="RibA"/>
    <property type="match status" value="1"/>
</dbReference>
<evidence type="ECO:0000313" key="17">
    <source>
        <dbReference type="Proteomes" id="UP000627573"/>
    </source>
</evidence>
<evidence type="ECO:0000256" key="4">
    <source>
        <dbReference type="ARBA" id="ARBA00004904"/>
    </source>
</evidence>
<dbReference type="Proteomes" id="UP000627573">
    <property type="component" value="Unassembled WGS sequence"/>
</dbReference>
<dbReference type="Pfam" id="PF00925">
    <property type="entry name" value="GTP_cyclohydro2"/>
    <property type="match status" value="1"/>
</dbReference>
<feature type="binding site" evidence="14">
    <location>
        <begin position="308"/>
        <end position="310"/>
    </location>
    <ligand>
        <name>GTP</name>
        <dbReference type="ChEBI" id="CHEBI:37565"/>
    </ligand>
</feature>
<evidence type="ECO:0000256" key="3">
    <source>
        <dbReference type="ARBA" id="ARBA00004853"/>
    </source>
</evidence>
<sequence length="419" mass="45156">MASTFESATFDSALSRLRAGHMIIVVDDPDRENEGDLVMAAEFATAERLAFMVRHTTGIVCAPMSDSRADELDLPLMVSRNTDPHATAFTVSVDAATAGTGVSAGDRARTLRALADHQTHTGELRRPGHIFPLRARAGGVHERSGHTEAAVDLLRLAGLTEVGVISEIVGSSGAMMRGDELLRFGVEHDLPIVSIAELKTRLPNPTSSCSHTNIELRGSADLPTTFGLFKARAYGSPHSDIEHLVLTMGDVSTAGASTDATLVRVHSECITGDLAGSLRCDCGSQFREALELIAAEGVGALIYLRGHEGRGIGLGHKLQAYALQEKGRDTVDANTDLGLPIDSREYTIAADILTDLAVDRIRLITNNPDKYAALVDHGINVVDRVRLDSRATPENISYLRTKRDRMGHMIELWDQPKIV</sequence>
<evidence type="ECO:0000256" key="7">
    <source>
        <dbReference type="ARBA" id="ARBA00022723"/>
    </source>
</evidence>
<comment type="similarity">
    <text evidence="5">In the N-terminal section; belongs to the DHBP synthase family.</text>
</comment>
<feature type="binding site" evidence="14">
    <location>
        <position position="269"/>
    </location>
    <ligand>
        <name>Zn(2+)</name>
        <dbReference type="ChEBI" id="CHEBI:29105"/>
        <note>catalytic</note>
    </ligand>
</feature>
<feature type="binding site" evidence="14">
    <location>
        <position position="280"/>
    </location>
    <ligand>
        <name>Zn(2+)</name>
        <dbReference type="ChEBI" id="CHEBI:29105"/>
        <note>catalytic</note>
    </ligand>
</feature>
<comment type="cofactor">
    <cofactor evidence="14">
        <name>Zn(2+)</name>
        <dbReference type="ChEBI" id="CHEBI:29105"/>
    </cofactor>
    <text evidence="14">Binds 1 zinc ion per subunit.</text>
</comment>
<evidence type="ECO:0000256" key="9">
    <source>
        <dbReference type="ARBA" id="ARBA00022801"/>
    </source>
</evidence>
<comment type="pathway">
    <text evidence="3 14">Cofactor biosynthesis; riboflavin biosynthesis; 5-amino-6-(D-ribitylamino)uracil from GTP: step 1/4.</text>
</comment>
<dbReference type="NCBIfam" id="NF001591">
    <property type="entry name" value="PRK00393.1"/>
    <property type="match status" value="1"/>
</dbReference>
<feature type="binding site" evidence="14">
    <location>
        <position position="285"/>
    </location>
    <ligand>
        <name>GTP</name>
        <dbReference type="ChEBI" id="CHEBI:37565"/>
    </ligand>
</feature>
<keyword evidence="17" id="KW-1185">Reference proteome</keyword>
<dbReference type="EC" id="3.5.4.25" evidence="14"/>
<feature type="domain" description="GTP cyclohydrolase II" evidence="15">
    <location>
        <begin position="219"/>
        <end position="385"/>
    </location>
</feature>
<dbReference type="InterPro" id="IPR032677">
    <property type="entry name" value="GTP_cyclohydro_II"/>
</dbReference>
<evidence type="ECO:0000256" key="12">
    <source>
        <dbReference type="ARBA" id="ARBA00043932"/>
    </source>
</evidence>
<dbReference type="EMBL" id="JAECSB010000093">
    <property type="protein sequence ID" value="MBH5146664.1"/>
    <property type="molecule type" value="Genomic_DNA"/>
</dbReference>
<dbReference type="CDD" id="cd00641">
    <property type="entry name" value="GTP_cyclohydro2"/>
    <property type="match status" value="1"/>
</dbReference>
<proteinExistence type="inferred from homology"/>